<evidence type="ECO:0000256" key="2">
    <source>
        <dbReference type="SAM" id="Phobius"/>
    </source>
</evidence>
<feature type="coiled-coil region" evidence="1">
    <location>
        <begin position="157"/>
        <end position="191"/>
    </location>
</feature>
<feature type="transmembrane region" description="Helical" evidence="2">
    <location>
        <begin position="53"/>
        <end position="74"/>
    </location>
</feature>
<keyword evidence="2" id="KW-0472">Membrane</keyword>
<evidence type="ECO:0000256" key="1">
    <source>
        <dbReference type="SAM" id="Coils"/>
    </source>
</evidence>
<keyword evidence="2" id="KW-0812">Transmembrane</keyword>
<reference evidence="3 4" key="1">
    <citation type="submission" date="2018-02" db="EMBL/GenBank/DDBJ databases">
        <title>Comparative genomes isolates from brazilian mangrove.</title>
        <authorList>
            <person name="Araujo J.E."/>
            <person name="Taketani R.G."/>
            <person name="Silva M.C.P."/>
            <person name="Loureco M.V."/>
            <person name="Andreote F.D."/>
        </authorList>
    </citation>
    <scope>NUCLEOTIDE SEQUENCE [LARGE SCALE GENOMIC DNA]</scope>
    <source>
        <strain evidence="3 4">HEX-2 MGV</strain>
    </source>
</reference>
<sequence>MDDFSEDGACFDNISAHEEHGRCQLNTEEIHMPINDHYVDDTDYGWAMRNPGIVGGFCLVLGIAVGIAANQFWLQQDLVKQLAQVEKEVKATHHPLNQLTGFNDATQRTNSLLARLEDQSSKLYKAGQTIQRSDRLHDEIARLSAKLNTVDATAAKLSNMQSDLDKATLKLTAAQKRVDELESLAARLGRSGVDIYKAKDALSSMELVQQQLINQQCLMPELTATVDNHWKLQNAICDLAAQSDATDRAIDSLAHNQNRVQQLAIDTEQSNLVLAQVQSILDNQKSMDLQVQKLADTLDAATELSYEAIRLNTRIKDVRKETTSATKNMDELAWLVNFLNSQEEKISKAQENLHKIDQIEDQVVRLDDCVPALVENVDLVTGLNKTMVAVLGSSSDLRSQLAEIVLMQPAVEQLATQFRQITAPSEGSKLVDARDRAKEMIESSQPELKIPMYISRAK</sequence>
<evidence type="ECO:0000313" key="3">
    <source>
        <dbReference type="EMBL" id="PQO40335.1"/>
    </source>
</evidence>
<evidence type="ECO:0000313" key="4">
    <source>
        <dbReference type="Proteomes" id="UP000240009"/>
    </source>
</evidence>
<keyword evidence="2" id="KW-1133">Transmembrane helix</keyword>
<dbReference type="AlphaFoldDB" id="A0A2S8G789"/>
<keyword evidence="1" id="KW-0175">Coiled coil</keyword>
<dbReference type="Proteomes" id="UP000240009">
    <property type="component" value="Unassembled WGS sequence"/>
</dbReference>
<dbReference type="EMBL" id="PUIA01000014">
    <property type="protein sequence ID" value="PQO40335.1"/>
    <property type="molecule type" value="Genomic_DNA"/>
</dbReference>
<accession>A0A2S8G789</accession>
<organism evidence="3 4">
    <name type="scientific">Blastopirellula marina</name>
    <dbReference type="NCBI Taxonomy" id="124"/>
    <lineage>
        <taxon>Bacteria</taxon>
        <taxon>Pseudomonadati</taxon>
        <taxon>Planctomycetota</taxon>
        <taxon>Planctomycetia</taxon>
        <taxon>Pirellulales</taxon>
        <taxon>Pirellulaceae</taxon>
        <taxon>Blastopirellula</taxon>
    </lineage>
</organism>
<gene>
    <name evidence="3" type="ORF">C5Y96_01830</name>
</gene>
<proteinExistence type="predicted"/>
<comment type="caution">
    <text evidence="3">The sequence shown here is derived from an EMBL/GenBank/DDBJ whole genome shotgun (WGS) entry which is preliminary data.</text>
</comment>
<name>A0A2S8G789_9BACT</name>
<protein>
    <submittedName>
        <fullName evidence="3">Uncharacterized protein</fullName>
    </submittedName>
</protein>